<feature type="modified residue" description="4-aspartylphosphate" evidence="2">
    <location>
        <position position="54"/>
    </location>
</feature>
<accession>A0A840ES89</accession>
<reference evidence="5 6" key="1">
    <citation type="submission" date="2020-08" db="EMBL/GenBank/DDBJ databases">
        <title>Genomic Encyclopedia of Type Strains, Phase IV (KMG-IV): sequencing the most valuable type-strain genomes for metagenomic binning, comparative biology and taxonomic classification.</title>
        <authorList>
            <person name="Goeker M."/>
        </authorList>
    </citation>
    <scope>NUCLEOTIDE SEQUENCE [LARGE SCALE GENOMIC DNA]</scope>
    <source>
        <strain evidence="5 6">DSM 29568</strain>
    </source>
</reference>
<feature type="domain" description="HTH luxR-type" evidence="3">
    <location>
        <begin position="138"/>
        <end position="203"/>
    </location>
</feature>
<dbReference type="InterPro" id="IPR000792">
    <property type="entry name" value="Tscrpt_reg_LuxR_C"/>
</dbReference>
<dbReference type="AlphaFoldDB" id="A0A840ES89"/>
<name>A0A840ES89_9FLAO</name>
<dbReference type="GO" id="GO:0003677">
    <property type="term" value="F:DNA binding"/>
    <property type="evidence" value="ECO:0007669"/>
    <property type="project" value="UniProtKB-KW"/>
</dbReference>
<dbReference type="EMBL" id="JACIFO010000011">
    <property type="protein sequence ID" value="MBB4119840.1"/>
    <property type="molecule type" value="Genomic_DNA"/>
</dbReference>
<dbReference type="CDD" id="cd06170">
    <property type="entry name" value="LuxR_C_like"/>
    <property type="match status" value="1"/>
</dbReference>
<dbReference type="SUPFAM" id="SSF52172">
    <property type="entry name" value="CheY-like"/>
    <property type="match status" value="1"/>
</dbReference>
<dbReference type="Gene3D" id="3.40.50.2300">
    <property type="match status" value="1"/>
</dbReference>
<dbReference type="SMART" id="SM00448">
    <property type="entry name" value="REC"/>
    <property type="match status" value="1"/>
</dbReference>
<keyword evidence="6" id="KW-1185">Reference proteome</keyword>
<gene>
    <name evidence="5" type="ORF">GGR32_002151</name>
</gene>
<feature type="domain" description="Response regulatory" evidence="4">
    <location>
        <begin position="3"/>
        <end position="119"/>
    </location>
</feature>
<dbReference type="SUPFAM" id="SSF46894">
    <property type="entry name" value="C-terminal effector domain of the bipartite response regulators"/>
    <property type="match status" value="1"/>
</dbReference>
<dbReference type="Proteomes" id="UP000553034">
    <property type="component" value="Unassembled WGS sequence"/>
</dbReference>
<comment type="caution">
    <text evidence="5">The sequence shown here is derived from an EMBL/GenBank/DDBJ whole genome shotgun (WGS) entry which is preliminary data.</text>
</comment>
<dbReference type="PRINTS" id="PR00038">
    <property type="entry name" value="HTHLUXR"/>
</dbReference>
<dbReference type="Pfam" id="PF00196">
    <property type="entry name" value="GerE"/>
    <property type="match status" value="1"/>
</dbReference>
<dbReference type="InterPro" id="IPR016032">
    <property type="entry name" value="Sig_transdc_resp-reg_C-effctor"/>
</dbReference>
<dbReference type="PANTHER" id="PTHR43214">
    <property type="entry name" value="TWO-COMPONENT RESPONSE REGULATOR"/>
    <property type="match status" value="1"/>
</dbReference>
<dbReference type="GO" id="GO:0006355">
    <property type="term" value="P:regulation of DNA-templated transcription"/>
    <property type="evidence" value="ECO:0007669"/>
    <property type="project" value="InterPro"/>
</dbReference>
<dbReference type="PROSITE" id="PS50043">
    <property type="entry name" value="HTH_LUXR_2"/>
    <property type="match status" value="1"/>
</dbReference>
<evidence type="ECO:0000313" key="5">
    <source>
        <dbReference type="EMBL" id="MBB4119840.1"/>
    </source>
</evidence>
<dbReference type="Pfam" id="PF00072">
    <property type="entry name" value="Response_reg"/>
    <property type="match status" value="1"/>
</dbReference>
<proteinExistence type="predicted"/>
<keyword evidence="1 5" id="KW-0238">DNA-binding</keyword>
<dbReference type="InterPro" id="IPR011006">
    <property type="entry name" value="CheY-like_superfamily"/>
</dbReference>
<dbReference type="Gene3D" id="1.10.10.10">
    <property type="entry name" value="Winged helix-like DNA-binding domain superfamily/Winged helix DNA-binding domain"/>
    <property type="match status" value="1"/>
</dbReference>
<dbReference type="RefSeq" id="WP_183478182.1">
    <property type="nucleotide sequence ID" value="NZ_JACIFO010000011.1"/>
</dbReference>
<dbReference type="PANTHER" id="PTHR43214:SF43">
    <property type="entry name" value="TWO-COMPONENT RESPONSE REGULATOR"/>
    <property type="match status" value="1"/>
</dbReference>
<sequence length="207" mass="23678">MMKILLADDHFLVLEGLEVLLSTFEFVEKTQSVLNYMELKDVLEKENFDVLLLDIHFGKHDGREIIQEIRQLMPKMKIIALTSQSDSVTIKSSVNAGFDGYLLKIDSRKDIEKALKAAINNEKYYSPKTQQAFFETQTSKSKTVLTEREIEILQLIVKEKTTKEIAEELCLSKKTIETHRGNIMLKLEVKNIAGMVKKAIMQGLVNI</sequence>
<dbReference type="InterPro" id="IPR001789">
    <property type="entry name" value="Sig_transdc_resp-reg_receiver"/>
</dbReference>
<dbReference type="GO" id="GO:0000160">
    <property type="term" value="P:phosphorelay signal transduction system"/>
    <property type="evidence" value="ECO:0007669"/>
    <property type="project" value="InterPro"/>
</dbReference>
<dbReference type="PROSITE" id="PS50110">
    <property type="entry name" value="RESPONSE_REGULATORY"/>
    <property type="match status" value="1"/>
</dbReference>
<evidence type="ECO:0000313" key="6">
    <source>
        <dbReference type="Proteomes" id="UP000553034"/>
    </source>
</evidence>
<dbReference type="SMART" id="SM00421">
    <property type="entry name" value="HTH_LUXR"/>
    <property type="match status" value="1"/>
</dbReference>
<evidence type="ECO:0000259" key="3">
    <source>
        <dbReference type="PROSITE" id="PS50043"/>
    </source>
</evidence>
<protein>
    <submittedName>
        <fullName evidence="5">DNA-binding NarL/FixJ family response regulator</fullName>
    </submittedName>
</protein>
<dbReference type="InterPro" id="IPR039420">
    <property type="entry name" value="WalR-like"/>
</dbReference>
<evidence type="ECO:0000259" key="4">
    <source>
        <dbReference type="PROSITE" id="PS50110"/>
    </source>
</evidence>
<keyword evidence="2" id="KW-0597">Phosphoprotein</keyword>
<evidence type="ECO:0000256" key="2">
    <source>
        <dbReference type="PROSITE-ProRule" id="PRU00169"/>
    </source>
</evidence>
<organism evidence="5 6">
    <name type="scientific">Mesonia hippocampi</name>
    <dbReference type="NCBI Taxonomy" id="1628250"/>
    <lineage>
        <taxon>Bacteria</taxon>
        <taxon>Pseudomonadati</taxon>
        <taxon>Bacteroidota</taxon>
        <taxon>Flavobacteriia</taxon>
        <taxon>Flavobacteriales</taxon>
        <taxon>Flavobacteriaceae</taxon>
        <taxon>Mesonia</taxon>
    </lineage>
</organism>
<dbReference type="InterPro" id="IPR036388">
    <property type="entry name" value="WH-like_DNA-bd_sf"/>
</dbReference>
<evidence type="ECO:0000256" key="1">
    <source>
        <dbReference type="ARBA" id="ARBA00023125"/>
    </source>
</evidence>